<feature type="binding site" evidence="2">
    <location>
        <begin position="16"/>
        <end position="17"/>
    </location>
    <ligand>
        <name>substrate</name>
    </ligand>
</feature>
<dbReference type="Pfam" id="PF00300">
    <property type="entry name" value="His_Phos_1"/>
    <property type="match status" value="1"/>
</dbReference>
<comment type="caution">
    <text evidence="3">The sequence shown here is derived from an EMBL/GenBank/DDBJ whole genome shotgun (WGS) entry which is preliminary data.</text>
</comment>
<dbReference type="Proteomes" id="UP001145799">
    <property type="component" value="Unassembled WGS sequence"/>
</dbReference>
<dbReference type="GO" id="GO:0016791">
    <property type="term" value="F:phosphatase activity"/>
    <property type="evidence" value="ECO:0007669"/>
    <property type="project" value="TreeGrafter"/>
</dbReference>
<dbReference type="Gene3D" id="3.40.50.1240">
    <property type="entry name" value="Phosphoglycerate mutase-like"/>
    <property type="match status" value="1"/>
</dbReference>
<dbReference type="PANTHER" id="PTHR48100">
    <property type="entry name" value="BROAD-SPECIFICITY PHOSPHATASE YOR283W-RELATED"/>
    <property type="match status" value="1"/>
</dbReference>
<evidence type="ECO:0000313" key="4">
    <source>
        <dbReference type="EMBL" id="MDR7337786.1"/>
    </source>
</evidence>
<dbReference type="EMBL" id="JAVDYD010000001">
    <property type="protein sequence ID" value="MDR7337786.1"/>
    <property type="molecule type" value="Genomic_DNA"/>
</dbReference>
<dbReference type="EC" id="5.4.2.12" evidence="4"/>
<dbReference type="InterPro" id="IPR050275">
    <property type="entry name" value="PGM_Phosphatase"/>
</dbReference>
<dbReference type="SMART" id="SM00855">
    <property type="entry name" value="PGAM"/>
    <property type="match status" value="1"/>
</dbReference>
<dbReference type="SUPFAM" id="SSF53254">
    <property type="entry name" value="Phosphoglycerate mutase-like"/>
    <property type="match status" value="1"/>
</dbReference>
<proteinExistence type="predicted"/>
<dbReference type="GO" id="GO:0005737">
    <property type="term" value="C:cytoplasm"/>
    <property type="evidence" value="ECO:0007669"/>
    <property type="project" value="TreeGrafter"/>
</dbReference>
<dbReference type="GO" id="GO:0004619">
    <property type="term" value="F:phosphoglycerate mutase activity"/>
    <property type="evidence" value="ECO:0007669"/>
    <property type="project" value="UniProtKB-EC"/>
</dbReference>
<evidence type="ECO:0000313" key="3">
    <source>
        <dbReference type="EMBL" id="MDA1384761.1"/>
    </source>
</evidence>
<reference evidence="4 6" key="2">
    <citation type="submission" date="2023-07" db="EMBL/GenBank/DDBJ databases">
        <title>Sequencing the genomes of 1000 actinobacteria strains.</title>
        <authorList>
            <person name="Klenk H.-P."/>
        </authorList>
    </citation>
    <scope>NUCLEOTIDE SEQUENCE [LARGE SCALE GENOMIC DNA]</scope>
    <source>
        <strain evidence="4 6">DSM 44724</strain>
    </source>
</reference>
<evidence type="ECO:0000256" key="2">
    <source>
        <dbReference type="PIRSR" id="PIRSR613078-2"/>
    </source>
</evidence>
<dbReference type="CDD" id="cd07067">
    <property type="entry name" value="HP_PGM_like"/>
    <property type="match status" value="1"/>
</dbReference>
<feature type="active site" description="Proton donor/acceptor" evidence="1">
    <location>
        <position position="77"/>
    </location>
</feature>
<keyword evidence="4" id="KW-0413">Isomerase</keyword>
<protein>
    <submittedName>
        <fullName evidence="3">Histidine phosphatase family protein</fullName>
    </submittedName>
    <submittedName>
        <fullName evidence="4">Phosphoglycerate mutase</fullName>
        <ecNumber evidence="4">5.4.2.12</ecNumber>
    </submittedName>
</protein>
<sequence length="205" mass="22627">MVRHGETVWHAENRYTGASDIPLTGRGREQAERLAAWAATAGLAACWSSGLARAVETLAPAAAAAGLPPHQDDRLREIEFGEGEGLTGAEMRERFPDRYEAFDRDPVGNHLPGGEDPVEAVRRATACLDEIAAEFDGGRVLVVWHSTLMRVVLCDWLGIPLSEYRRRFPLVRNVGLTEVRVAGGRRSLLQYNTPIDMAVPEEDRR</sequence>
<dbReference type="InterPro" id="IPR013078">
    <property type="entry name" value="His_Pase_superF_clade-1"/>
</dbReference>
<gene>
    <name evidence="4" type="ORF">J2S69_001505</name>
    <name evidence="3" type="ORF">O2L01_07185</name>
</gene>
<organism evidence="3 5">
    <name type="scientific">Glycomyces lechevalierae</name>
    <dbReference type="NCBI Taxonomy" id="256034"/>
    <lineage>
        <taxon>Bacteria</taxon>
        <taxon>Bacillati</taxon>
        <taxon>Actinomycetota</taxon>
        <taxon>Actinomycetes</taxon>
        <taxon>Glycomycetales</taxon>
        <taxon>Glycomycetaceae</taxon>
        <taxon>Glycomyces</taxon>
    </lineage>
</organism>
<accession>A0A9X3PJ75</accession>
<dbReference type="AlphaFoldDB" id="A0A9X3PJ75"/>
<dbReference type="InterPro" id="IPR029033">
    <property type="entry name" value="His_PPase_superfam"/>
</dbReference>
<evidence type="ECO:0000256" key="1">
    <source>
        <dbReference type="PIRSR" id="PIRSR613078-1"/>
    </source>
</evidence>
<name>A0A9X3PJ75_9ACTN</name>
<evidence type="ECO:0000313" key="6">
    <source>
        <dbReference type="Proteomes" id="UP001183604"/>
    </source>
</evidence>
<keyword evidence="6" id="KW-1185">Reference proteome</keyword>
<feature type="binding site" evidence="2">
    <location>
        <position position="53"/>
    </location>
    <ligand>
        <name>substrate</name>
    </ligand>
</feature>
<dbReference type="EMBL" id="JAPZVQ010000003">
    <property type="protein sequence ID" value="MDA1384761.1"/>
    <property type="molecule type" value="Genomic_DNA"/>
</dbReference>
<dbReference type="PANTHER" id="PTHR48100:SF1">
    <property type="entry name" value="HISTIDINE PHOSPHATASE FAMILY PROTEIN-RELATED"/>
    <property type="match status" value="1"/>
</dbReference>
<reference evidence="3" key="1">
    <citation type="submission" date="2022-12" db="EMBL/GenBank/DDBJ databases">
        <title>Gycomyces niveus sp.nov., a novel actinomycete isolated from soil in Shouguang.</title>
        <authorList>
            <person name="Yang X."/>
        </authorList>
    </citation>
    <scope>NUCLEOTIDE SEQUENCE</scope>
    <source>
        <strain evidence="3">DSM 44724</strain>
    </source>
</reference>
<dbReference type="Proteomes" id="UP001183604">
    <property type="component" value="Unassembled WGS sequence"/>
</dbReference>
<dbReference type="RefSeq" id="WP_270121237.1">
    <property type="nucleotide sequence ID" value="NZ_BAAAOM010000002.1"/>
</dbReference>
<feature type="active site" description="Tele-phosphohistidine intermediate" evidence="1">
    <location>
        <position position="4"/>
    </location>
</feature>
<evidence type="ECO:0000313" key="5">
    <source>
        <dbReference type="Proteomes" id="UP001145799"/>
    </source>
</evidence>